<dbReference type="VEuPathDB" id="FungiDB:SOCG_04494"/>
<comment type="subcellular location">
    <subcellularLocation>
        <location evidence="2">Cytoplasm</location>
    </subcellularLocation>
</comment>
<dbReference type="Pfam" id="PF00467">
    <property type="entry name" value="KOW"/>
    <property type="match status" value="1"/>
</dbReference>
<dbReference type="CDD" id="cd23702">
    <property type="entry name" value="eL14"/>
    <property type="match status" value="1"/>
</dbReference>
<dbReference type="PANTHER" id="PTHR11127">
    <property type="entry name" value="60S RIBOSOMAL PROTEIN L14"/>
    <property type="match status" value="1"/>
</dbReference>
<dbReference type="Proteomes" id="UP000016088">
    <property type="component" value="Unassembled WGS sequence"/>
</dbReference>
<dbReference type="AlphaFoldDB" id="S9Q1S2"/>
<dbReference type="GO" id="GO:0006412">
    <property type="term" value="P:translation"/>
    <property type="evidence" value="ECO:0007669"/>
    <property type="project" value="InterPro"/>
</dbReference>
<dbReference type="SUPFAM" id="SSF50104">
    <property type="entry name" value="Translation proteins SH3-like domain"/>
    <property type="match status" value="1"/>
</dbReference>
<keyword evidence="10" id="KW-1185">Reference proteome</keyword>
<dbReference type="InterPro" id="IPR002784">
    <property type="entry name" value="Ribosomal_eL14_dom"/>
</dbReference>
<evidence type="ECO:0000313" key="10">
    <source>
        <dbReference type="Proteomes" id="UP000016088"/>
    </source>
</evidence>
<dbReference type="OrthoDB" id="1875589at2759"/>
<dbReference type="InterPro" id="IPR008991">
    <property type="entry name" value="Translation_prot_SH3-like_sf"/>
</dbReference>
<evidence type="ECO:0000256" key="5">
    <source>
        <dbReference type="ARBA" id="ARBA00022980"/>
    </source>
</evidence>
<dbReference type="eggNOG" id="KOG3421">
    <property type="taxonomic scope" value="Eukaryota"/>
</dbReference>
<evidence type="ECO:0000256" key="3">
    <source>
        <dbReference type="ARBA" id="ARBA00006592"/>
    </source>
</evidence>
<feature type="domain" description="Large ribosomal subunit protein eL14" evidence="8">
    <location>
        <begin position="47"/>
        <end position="121"/>
    </location>
</feature>
<dbReference type="OMA" id="ANWRFVE"/>
<gene>
    <name evidence="9" type="ORF">SOCG_04494</name>
</gene>
<dbReference type="EMBL" id="KE503206">
    <property type="protein sequence ID" value="EPX75251.1"/>
    <property type="molecule type" value="Genomic_DNA"/>
</dbReference>
<proteinExistence type="inferred from homology"/>
<dbReference type="Gene3D" id="2.30.30.30">
    <property type="match status" value="1"/>
</dbReference>
<dbReference type="GO" id="GO:0003723">
    <property type="term" value="F:RNA binding"/>
    <property type="evidence" value="ECO:0007669"/>
    <property type="project" value="InterPro"/>
</dbReference>
<dbReference type="InterPro" id="IPR005824">
    <property type="entry name" value="KOW"/>
</dbReference>
<accession>S9Q1S2</accession>
<dbReference type="Pfam" id="PF01929">
    <property type="entry name" value="Ribosomal_L14e"/>
    <property type="match status" value="1"/>
</dbReference>
<dbReference type="Gene3D" id="6.10.250.2270">
    <property type="match status" value="1"/>
</dbReference>
<evidence type="ECO:0000313" key="9">
    <source>
        <dbReference type="EMBL" id="EPX75251.1"/>
    </source>
</evidence>
<comment type="function">
    <text evidence="1">Component of the ribosome, a large ribonucleoprotein complex responsible for the synthesis of proteins in the cell. The small ribosomal subunit (SSU) binds messenger RNAs (mRNAs) and translates the encoded message by selecting cognate aminoacyl-transfer RNA (tRNA) molecules. The large subunit (LSU) contains the ribosomal catalytic site termed the peptidyl transferase center (PTC), which catalyzes the formation of peptide bonds, thereby polymerizing the amino acids delivered by tRNAs into a polypeptide chain. The nascent polypeptides leave the ribosome through a tunnel in the LSU and interact with protein factors that function in enzymatic processing, targeting, and the membrane insertion of nascent chains at the exit of the ribosomal tunnel.</text>
</comment>
<protein>
    <submittedName>
        <fullName evidence="9">60S ribosomal protein L14</fullName>
    </submittedName>
</protein>
<dbReference type="HOGENOM" id="CLU_082438_3_1_1"/>
<evidence type="ECO:0000259" key="7">
    <source>
        <dbReference type="Pfam" id="PF00467"/>
    </source>
</evidence>
<evidence type="ECO:0000259" key="8">
    <source>
        <dbReference type="Pfam" id="PF01929"/>
    </source>
</evidence>
<keyword evidence="5 9" id="KW-0689">Ribosomal protein</keyword>
<keyword evidence="4" id="KW-0963">Cytoplasm</keyword>
<sequence>MEGFKRYVEVGRVVLINKGEYAGKIAAIVDIVDHRRVLVDSPCPEVPRHVARIGSVVLTPIVMQVPRGARSGVVAKKWKAQDVCNKWNSTAWAKSLHTKKVRSQLNDFDRFAVMRLKKQRRDQVNVAVAKASKA</sequence>
<dbReference type="PANTHER" id="PTHR11127:SF2">
    <property type="entry name" value="LARGE RIBOSOMAL SUBUNIT PROTEIN EL14"/>
    <property type="match status" value="1"/>
</dbReference>
<dbReference type="GO" id="GO:0030684">
    <property type="term" value="C:preribosome"/>
    <property type="evidence" value="ECO:0007669"/>
    <property type="project" value="EnsemblFungi"/>
</dbReference>
<reference evidence="9 10" key="1">
    <citation type="journal article" date="2011" name="Science">
        <title>Comparative functional genomics of the fission yeasts.</title>
        <authorList>
            <person name="Rhind N."/>
            <person name="Chen Z."/>
            <person name="Yassour M."/>
            <person name="Thompson D.A."/>
            <person name="Haas B.J."/>
            <person name="Habib N."/>
            <person name="Wapinski I."/>
            <person name="Roy S."/>
            <person name="Lin M.F."/>
            <person name="Heiman D.I."/>
            <person name="Young S.K."/>
            <person name="Furuya K."/>
            <person name="Guo Y."/>
            <person name="Pidoux A."/>
            <person name="Chen H.M."/>
            <person name="Robbertse B."/>
            <person name="Goldberg J.M."/>
            <person name="Aoki K."/>
            <person name="Bayne E.H."/>
            <person name="Berlin A.M."/>
            <person name="Desjardins C.A."/>
            <person name="Dobbs E."/>
            <person name="Dukaj L."/>
            <person name="Fan L."/>
            <person name="FitzGerald M.G."/>
            <person name="French C."/>
            <person name="Gujja S."/>
            <person name="Hansen K."/>
            <person name="Keifenheim D."/>
            <person name="Levin J.Z."/>
            <person name="Mosher R.A."/>
            <person name="Mueller C.A."/>
            <person name="Pfiffner J."/>
            <person name="Priest M."/>
            <person name="Russ C."/>
            <person name="Smialowska A."/>
            <person name="Swoboda P."/>
            <person name="Sykes S.M."/>
            <person name="Vaughn M."/>
            <person name="Vengrova S."/>
            <person name="Yoder R."/>
            <person name="Zeng Q."/>
            <person name="Allshire R."/>
            <person name="Baulcombe D."/>
            <person name="Birren B.W."/>
            <person name="Brown W."/>
            <person name="Ekwall K."/>
            <person name="Kellis M."/>
            <person name="Leatherwood J."/>
            <person name="Levin H."/>
            <person name="Margalit H."/>
            <person name="Martienssen R."/>
            <person name="Nieduszynski C.A."/>
            <person name="Spatafora J.W."/>
            <person name="Friedman N."/>
            <person name="Dalgaard J.Z."/>
            <person name="Baumann P."/>
            <person name="Niki H."/>
            <person name="Regev A."/>
            <person name="Nusbaum C."/>
        </authorList>
    </citation>
    <scope>NUCLEOTIDE SEQUENCE [LARGE SCALE GENOMIC DNA]</scope>
    <source>
        <strain evidence="10">yFS286</strain>
    </source>
</reference>
<evidence type="ECO:0000256" key="4">
    <source>
        <dbReference type="ARBA" id="ARBA00022490"/>
    </source>
</evidence>
<evidence type="ECO:0000256" key="2">
    <source>
        <dbReference type="ARBA" id="ARBA00004496"/>
    </source>
</evidence>
<name>S9Q1S2_SCHOY</name>
<dbReference type="GeneID" id="25033456"/>
<dbReference type="InterPro" id="IPR039660">
    <property type="entry name" value="Ribosomal_eL14"/>
</dbReference>
<dbReference type="RefSeq" id="XP_013017694.1">
    <property type="nucleotide sequence ID" value="XM_013162240.1"/>
</dbReference>
<comment type="similarity">
    <text evidence="3">Belongs to the eukaryotic ribosomal protein eL14 family.</text>
</comment>
<evidence type="ECO:0000256" key="1">
    <source>
        <dbReference type="ARBA" id="ARBA00004021"/>
    </source>
</evidence>
<keyword evidence="6" id="KW-0687">Ribonucleoprotein</keyword>
<dbReference type="GO" id="GO:0042273">
    <property type="term" value="P:ribosomal large subunit biogenesis"/>
    <property type="evidence" value="ECO:0007669"/>
    <property type="project" value="TreeGrafter"/>
</dbReference>
<organism evidence="9 10">
    <name type="scientific">Schizosaccharomyces octosporus (strain yFS286)</name>
    <name type="common">Fission yeast</name>
    <name type="synonym">Octosporomyces octosporus</name>
    <dbReference type="NCBI Taxonomy" id="483514"/>
    <lineage>
        <taxon>Eukaryota</taxon>
        <taxon>Fungi</taxon>
        <taxon>Dikarya</taxon>
        <taxon>Ascomycota</taxon>
        <taxon>Taphrinomycotina</taxon>
        <taxon>Schizosaccharomycetes</taxon>
        <taxon>Schizosaccharomycetales</taxon>
        <taxon>Schizosaccharomycetaceae</taxon>
        <taxon>Schizosaccharomyces</taxon>
    </lineage>
</organism>
<dbReference type="InterPro" id="IPR014722">
    <property type="entry name" value="Rib_uL2_dom2"/>
</dbReference>
<dbReference type="FunFam" id="2.30.30.30:FF:000030">
    <property type="entry name" value="60S ribosomal protein L14"/>
    <property type="match status" value="1"/>
</dbReference>
<evidence type="ECO:0000256" key="6">
    <source>
        <dbReference type="ARBA" id="ARBA00023274"/>
    </source>
</evidence>
<dbReference type="GO" id="GO:0022625">
    <property type="term" value="C:cytosolic large ribosomal subunit"/>
    <property type="evidence" value="ECO:0007669"/>
    <property type="project" value="TreeGrafter"/>
</dbReference>
<dbReference type="GO" id="GO:0003735">
    <property type="term" value="F:structural constituent of ribosome"/>
    <property type="evidence" value="ECO:0007669"/>
    <property type="project" value="InterPro"/>
</dbReference>
<feature type="domain" description="KOW" evidence="7">
    <location>
        <begin position="10"/>
        <end position="40"/>
    </location>
</feature>